<dbReference type="Gene3D" id="3.60.10.10">
    <property type="entry name" value="Endonuclease/exonuclease/phosphatase"/>
    <property type="match status" value="1"/>
</dbReference>
<evidence type="ECO:0000313" key="4">
    <source>
        <dbReference type="Proteomes" id="UP000288805"/>
    </source>
</evidence>
<dbReference type="CDD" id="cd01650">
    <property type="entry name" value="RT_nLTR_like"/>
    <property type="match status" value="1"/>
</dbReference>
<dbReference type="GO" id="GO:0003824">
    <property type="term" value="F:catalytic activity"/>
    <property type="evidence" value="ECO:0007669"/>
    <property type="project" value="InterPro"/>
</dbReference>
<feature type="region of interest" description="Disordered" evidence="1">
    <location>
        <begin position="1"/>
        <end position="31"/>
    </location>
</feature>
<dbReference type="InterPro" id="IPR036691">
    <property type="entry name" value="Endo/exonu/phosph_ase_sf"/>
</dbReference>
<dbReference type="Pfam" id="PF03372">
    <property type="entry name" value="Exo_endo_phos"/>
    <property type="match status" value="1"/>
</dbReference>
<dbReference type="AlphaFoldDB" id="A0A438F631"/>
<comment type="caution">
    <text evidence="3">The sequence shown here is derived from an EMBL/GenBank/DDBJ whole genome shotgun (WGS) entry which is preliminary data.</text>
</comment>
<evidence type="ECO:0000313" key="3">
    <source>
        <dbReference type="EMBL" id="RVW55455.1"/>
    </source>
</evidence>
<dbReference type="SUPFAM" id="SSF56672">
    <property type="entry name" value="DNA/RNA polymerases"/>
    <property type="match status" value="1"/>
</dbReference>
<dbReference type="Proteomes" id="UP000288805">
    <property type="component" value="Unassembled WGS sequence"/>
</dbReference>
<dbReference type="InterPro" id="IPR000477">
    <property type="entry name" value="RT_dom"/>
</dbReference>
<dbReference type="Pfam" id="PF13966">
    <property type="entry name" value="zf-RVT"/>
    <property type="match status" value="1"/>
</dbReference>
<dbReference type="PANTHER" id="PTHR33116:SF78">
    <property type="entry name" value="OS12G0587133 PROTEIN"/>
    <property type="match status" value="1"/>
</dbReference>
<dbReference type="EMBL" id="QGNW01001114">
    <property type="protein sequence ID" value="RVW55455.1"/>
    <property type="molecule type" value="Genomic_DNA"/>
</dbReference>
<accession>A0A438F631</accession>
<protein>
    <submittedName>
        <fullName evidence="3">Transposon TX1 uncharacterized 149 kDa protein</fullName>
    </submittedName>
</protein>
<dbReference type="PANTHER" id="PTHR33116">
    <property type="entry name" value="REVERSE TRANSCRIPTASE ZINC-BINDING DOMAIN-CONTAINING PROTEIN-RELATED-RELATED"/>
    <property type="match status" value="1"/>
</dbReference>
<feature type="compositionally biased region" description="Polar residues" evidence="1">
    <location>
        <begin position="1"/>
        <end position="12"/>
    </location>
</feature>
<dbReference type="SUPFAM" id="SSF56219">
    <property type="entry name" value="DNase I-like"/>
    <property type="match status" value="1"/>
</dbReference>
<proteinExistence type="predicted"/>
<dbReference type="PROSITE" id="PS50878">
    <property type="entry name" value="RT_POL"/>
    <property type="match status" value="1"/>
</dbReference>
<dbReference type="InterPro" id="IPR043502">
    <property type="entry name" value="DNA/RNA_pol_sf"/>
</dbReference>
<sequence length="1280" mass="146488">MGTSLLLSSNFDQAPEGESFDRSGELEEELGGDKSTWLTVYEGSVGASGIQASENVKGELWEECSLAKFSQVLGFSTEGIEKEIVNFLTKIRKRREKIHKSSLTGQREPFDSCPMKLKIISWNVRGANDSSKRKIIKNYIRSQRVDLMCIQETKIQEMSEGIVRSLGTGRFLDWRALNAEGAAGGILICWDKRVLDILEWEEGHFTLSCRFKIMENGATWVFTGVYGPFTKMEREDMREELGALRGLWDDPWCLGGDFNITLSQQERSSHRRITSAMRRFAETVDELELVDMPLQGGEFTWNGGLNNQVWARLDRFLVSSTWLEMFNGATQIRLSRPISDHFPIVLEGGGIRRGPTPFRFENMWLKVEGFQDVVRAWWQGIDVRGIASYRLATKMKEIKKRLKVWNKEVFGRLETNKATALEQVVFWDRVESERILTVEEAELKKAAKESFKKWVLLEEAHWRQHSREIWLREGDRNTGFFHRMASAHRRNNAMGSIKVNGEWLVEEQEVKEGIVNSFQQLLTEDMAWQADIGNIQVGCISQQDAECIEVPFVENEIHSALMEMNGDKAPGPDGFSVAFWQNAWAFAKVEIMEMFKEFHEHSTFVRSLNNTFLVLIPKKSGAEDLGDFRPISLLGGLYKLLAKVLANRLKRVIGKVVSSAQNAFVMGRQILDASLIANEVIDSWQKRKEKGLICKLDIEKAYDSINWNFLMKVLQKIGFGNKWVGWMWSCVSSAKFSVLVNGVPAGFFPSSRGLRQGDPLSPYLFVMGMEILDVLIRRAVEGAASGLCMNLAKSEIIPVGEVEEIQELAAELGCRVGSLPSHYLGLPLGVPNRASSMWDGVEERIRRRLALWKRQYISKGGRITLIKSALASMPIYQMSIFRMPKSVARRVEKIQRDFLWGGGNLGGKIHLVKWDVVCTEKRNGGLGLRRIATLNRALLGKWIWRFACERDNLWKQVISTKYGQEDYGWRAKKVSGAAGVGVWKEIMKESDWCWENLSFLVGKGSKIKFWKDRWCTNTPLSQCFNHLFVLAVHRDASIEEMWDHHSGQGDWNLIFERDFNDWELDMVGDLLRTLRGHRPSLEDDSIKWRQGRKGAFRVKEAYSLLDKSNASLFPARGIWVDRVPTKVSFFAWEATWGKVLTLDKLQIRGVQLPNCCFLCGCAEENVNHILLHCIVARALWDIIFGLLDIKWVFPETVKEALTSWRGSFVGKKRKQIWKSIPLCIFWTVWKERNRLAFRGGVVNVQRLKNSFVCNLWNWAKVYLGEEAFSLIGFLEWIASA</sequence>
<feature type="domain" description="Reverse transcriptase" evidence="2">
    <location>
        <begin position="597"/>
        <end position="905"/>
    </location>
</feature>
<dbReference type="Pfam" id="PF00078">
    <property type="entry name" value="RVT_1"/>
    <property type="match status" value="1"/>
</dbReference>
<gene>
    <name evidence="3" type="primary">YTX2_581</name>
    <name evidence="3" type="ORF">CK203_075173</name>
</gene>
<reference evidence="3 4" key="1">
    <citation type="journal article" date="2018" name="PLoS Genet.">
        <title>Population sequencing reveals clonal diversity and ancestral inbreeding in the grapevine cultivar Chardonnay.</title>
        <authorList>
            <person name="Roach M.J."/>
            <person name="Johnson D.L."/>
            <person name="Bohlmann J."/>
            <person name="van Vuuren H.J."/>
            <person name="Jones S.J."/>
            <person name="Pretorius I.S."/>
            <person name="Schmidt S.A."/>
            <person name="Borneman A.R."/>
        </authorList>
    </citation>
    <scope>NUCLEOTIDE SEQUENCE [LARGE SCALE GENOMIC DNA]</scope>
    <source>
        <strain evidence="4">cv. Chardonnay</strain>
        <tissue evidence="3">Leaf</tissue>
    </source>
</reference>
<name>A0A438F631_VITVI</name>
<evidence type="ECO:0000256" key="1">
    <source>
        <dbReference type="SAM" id="MobiDB-lite"/>
    </source>
</evidence>
<evidence type="ECO:0000259" key="2">
    <source>
        <dbReference type="PROSITE" id="PS50878"/>
    </source>
</evidence>
<organism evidence="3 4">
    <name type="scientific">Vitis vinifera</name>
    <name type="common">Grape</name>
    <dbReference type="NCBI Taxonomy" id="29760"/>
    <lineage>
        <taxon>Eukaryota</taxon>
        <taxon>Viridiplantae</taxon>
        <taxon>Streptophyta</taxon>
        <taxon>Embryophyta</taxon>
        <taxon>Tracheophyta</taxon>
        <taxon>Spermatophyta</taxon>
        <taxon>Magnoliopsida</taxon>
        <taxon>eudicotyledons</taxon>
        <taxon>Gunneridae</taxon>
        <taxon>Pentapetalae</taxon>
        <taxon>rosids</taxon>
        <taxon>Vitales</taxon>
        <taxon>Vitaceae</taxon>
        <taxon>Viteae</taxon>
        <taxon>Vitis</taxon>
    </lineage>
</organism>
<dbReference type="InterPro" id="IPR026960">
    <property type="entry name" value="RVT-Znf"/>
</dbReference>
<dbReference type="InterPro" id="IPR005135">
    <property type="entry name" value="Endo/exonuclease/phosphatase"/>
</dbReference>